<dbReference type="InterPro" id="IPR036890">
    <property type="entry name" value="HATPase_C_sf"/>
</dbReference>
<evidence type="ECO:0000256" key="4">
    <source>
        <dbReference type="ARBA" id="ARBA00022679"/>
    </source>
</evidence>
<keyword evidence="4" id="KW-0808">Transferase</keyword>
<dbReference type="InterPro" id="IPR003594">
    <property type="entry name" value="HATPase_dom"/>
</dbReference>
<dbReference type="SMART" id="SM00388">
    <property type="entry name" value="HisKA"/>
    <property type="match status" value="1"/>
</dbReference>
<evidence type="ECO:0000256" key="2">
    <source>
        <dbReference type="ARBA" id="ARBA00012438"/>
    </source>
</evidence>
<keyword evidence="5" id="KW-0418">Kinase</keyword>
<dbReference type="InterPro" id="IPR000014">
    <property type="entry name" value="PAS"/>
</dbReference>
<feature type="domain" description="Histidine kinase" evidence="7">
    <location>
        <begin position="570"/>
        <end position="784"/>
    </location>
</feature>
<dbReference type="InterPro" id="IPR003661">
    <property type="entry name" value="HisK_dim/P_dom"/>
</dbReference>
<reference evidence="9 10" key="1">
    <citation type="submission" date="2020-05" db="EMBL/GenBank/DDBJ databases">
        <title>Azospirillum oleiclasticum sp. nov, a nitrogen-fixing and heavy crude oil-emulsifying bacterium isolated from the crude oil of Yumen Oilfield.</title>
        <authorList>
            <person name="Wu D."/>
            <person name="Cai M."/>
            <person name="Zhang X."/>
        </authorList>
    </citation>
    <scope>NUCLEOTIDE SEQUENCE [LARGE SCALE GENOMIC DNA]</scope>
    <source>
        <strain evidence="9 10">ROY-1-1-2</strain>
    </source>
</reference>
<dbReference type="SMART" id="SM00387">
    <property type="entry name" value="HATPase_c"/>
    <property type="match status" value="1"/>
</dbReference>
<gene>
    <name evidence="9" type="ORF">HND93_20855</name>
</gene>
<dbReference type="RefSeq" id="WP_180283950.1">
    <property type="nucleotide sequence ID" value="NZ_JABFDB010000016.1"/>
</dbReference>
<evidence type="ECO:0000313" key="9">
    <source>
        <dbReference type="EMBL" id="NYZ22171.1"/>
    </source>
</evidence>
<proteinExistence type="predicted"/>
<dbReference type="SUPFAM" id="SSF55785">
    <property type="entry name" value="PYP-like sensor domain (PAS domain)"/>
    <property type="match status" value="2"/>
</dbReference>
<keyword evidence="10" id="KW-1185">Reference proteome</keyword>
<dbReference type="CDD" id="cd18773">
    <property type="entry name" value="PDC1_HK_sensor"/>
    <property type="match status" value="1"/>
</dbReference>
<dbReference type="InterPro" id="IPR004358">
    <property type="entry name" value="Sig_transdc_His_kin-like_C"/>
</dbReference>
<dbReference type="InterPro" id="IPR050736">
    <property type="entry name" value="Sensor_HK_Regulatory"/>
</dbReference>
<dbReference type="EC" id="2.7.13.3" evidence="2"/>
<dbReference type="Pfam" id="PF08447">
    <property type="entry name" value="PAS_3"/>
    <property type="match status" value="1"/>
</dbReference>
<dbReference type="SUPFAM" id="SSF55874">
    <property type="entry name" value="ATPase domain of HSP90 chaperone/DNA topoisomerase II/histidine kinase"/>
    <property type="match status" value="1"/>
</dbReference>
<dbReference type="EMBL" id="JABFDB010000016">
    <property type="protein sequence ID" value="NYZ22171.1"/>
    <property type="molecule type" value="Genomic_DNA"/>
</dbReference>
<name>A0ABX2TD94_9PROT</name>
<accession>A0ABX2TD94</accession>
<dbReference type="InterPro" id="IPR013656">
    <property type="entry name" value="PAS_4"/>
</dbReference>
<protein>
    <recommendedName>
        <fullName evidence="2">histidine kinase</fullName>
        <ecNumber evidence="2">2.7.13.3</ecNumber>
    </recommendedName>
</protein>
<dbReference type="Pfam" id="PF00512">
    <property type="entry name" value="HisKA"/>
    <property type="match status" value="1"/>
</dbReference>
<keyword evidence="6" id="KW-0902">Two-component regulatory system</keyword>
<dbReference type="PRINTS" id="PR00344">
    <property type="entry name" value="BCTRLSENSOR"/>
</dbReference>
<dbReference type="InterPro" id="IPR013655">
    <property type="entry name" value="PAS_fold_3"/>
</dbReference>
<evidence type="ECO:0000313" key="10">
    <source>
        <dbReference type="Proteomes" id="UP000584642"/>
    </source>
</evidence>
<dbReference type="InterPro" id="IPR036097">
    <property type="entry name" value="HisK_dim/P_sf"/>
</dbReference>
<evidence type="ECO:0000259" key="7">
    <source>
        <dbReference type="PROSITE" id="PS50109"/>
    </source>
</evidence>
<dbReference type="InterPro" id="IPR000700">
    <property type="entry name" value="PAS-assoc_C"/>
</dbReference>
<dbReference type="Pfam" id="PF02518">
    <property type="entry name" value="HATPase_c"/>
    <property type="match status" value="1"/>
</dbReference>
<dbReference type="PANTHER" id="PTHR43711:SF31">
    <property type="entry name" value="HISTIDINE KINASE"/>
    <property type="match status" value="1"/>
</dbReference>
<evidence type="ECO:0000256" key="1">
    <source>
        <dbReference type="ARBA" id="ARBA00000085"/>
    </source>
</evidence>
<evidence type="ECO:0000259" key="8">
    <source>
        <dbReference type="PROSITE" id="PS50113"/>
    </source>
</evidence>
<evidence type="ECO:0000256" key="5">
    <source>
        <dbReference type="ARBA" id="ARBA00022777"/>
    </source>
</evidence>
<keyword evidence="3" id="KW-0597">Phosphoprotein</keyword>
<dbReference type="SUPFAM" id="SSF47384">
    <property type="entry name" value="Homodimeric domain of signal transducing histidine kinase"/>
    <property type="match status" value="1"/>
</dbReference>
<dbReference type="CDD" id="cd00130">
    <property type="entry name" value="PAS"/>
    <property type="match status" value="2"/>
</dbReference>
<dbReference type="Proteomes" id="UP000584642">
    <property type="component" value="Unassembled WGS sequence"/>
</dbReference>
<dbReference type="Gene3D" id="3.30.450.20">
    <property type="entry name" value="PAS domain"/>
    <property type="match status" value="3"/>
</dbReference>
<dbReference type="InterPro" id="IPR005467">
    <property type="entry name" value="His_kinase_dom"/>
</dbReference>
<comment type="caution">
    <text evidence="9">The sequence shown here is derived from an EMBL/GenBank/DDBJ whole genome shotgun (WGS) entry which is preliminary data.</text>
</comment>
<dbReference type="Gene3D" id="1.10.287.130">
    <property type="match status" value="1"/>
</dbReference>
<evidence type="ECO:0000256" key="3">
    <source>
        <dbReference type="ARBA" id="ARBA00022553"/>
    </source>
</evidence>
<dbReference type="Pfam" id="PF08448">
    <property type="entry name" value="PAS_4"/>
    <property type="match status" value="1"/>
</dbReference>
<dbReference type="PANTHER" id="PTHR43711">
    <property type="entry name" value="TWO-COMPONENT HISTIDINE KINASE"/>
    <property type="match status" value="1"/>
</dbReference>
<evidence type="ECO:0000256" key="6">
    <source>
        <dbReference type="ARBA" id="ARBA00023012"/>
    </source>
</evidence>
<dbReference type="PROSITE" id="PS50109">
    <property type="entry name" value="HIS_KIN"/>
    <property type="match status" value="1"/>
</dbReference>
<organism evidence="9 10">
    <name type="scientific">Azospirillum oleiclasticum</name>
    <dbReference type="NCBI Taxonomy" id="2735135"/>
    <lineage>
        <taxon>Bacteria</taxon>
        <taxon>Pseudomonadati</taxon>
        <taxon>Pseudomonadota</taxon>
        <taxon>Alphaproteobacteria</taxon>
        <taxon>Rhodospirillales</taxon>
        <taxon>Azospirillaceae</taxon>
        <taxon>Azospirillum</taxon>
    </lineage>
</organism>
<dbReference type="Gene3D" id="3.30.565.10">
    <property type="entry name" value="Histidine kinase-like ATPase, C-terminal domain"/>
    <property type="match status" value="1"/>
</dbReference>
<dbReference type="PROSITE" id="PS50113">
    <property type="entry name" value="PAC"/>
    <property type="match status" value="1"/>
</dbReference>
<sequence>MLDIRKLFALFVLAAMPIFAFEIQGKIRLRDDRRQEIEAEASRLLNLIDIEAQRTFDGIRQILATLVRTDVPNLAPERCRDILNRLKKDYSEHLAVAFVDDHGVMRCASAPALLGMQANAFPSPGEATAADSFAIGALVVSPATGRPALTFSLTFRNAEGTRVGEAVAVLDTAWLEHLIALLPWPDNAAIMLTDRNRVVLARLPERPGVVGAPVATSCHHLLDAEGPGVARIVGIDGTPRILAYSPIKSGTSGTYTGVAVAVDDGMDGVDDAVMRSMVAFSVILLLCAGGAACAVRKYCRVREQANATQRKMADVLSTITDAVAEVDRDWRITYANARALALVPDGVELAGTLLWGHVPEVSDTAVRELCQRAMDEHKTIEFEFFGRCTGQWYLVRGFPSREGMTFYLKDVTERKGAEAAVRHSAEQLRLAVSAADAGTFDVDLRTGEGSASPDACLMHGLSPADAGSFAREWQRHLHPDDRDAAMTEHDRVIAEACAHFIREYRVVHGDGRTHWISTRGSVLRQVDGSPQRVVGITLDVTGRRQREEALQAAMKRAEQASQAKARFIAVASHDLRQPLQSLFFFMEVLRSQNVDERTERCMAVIESNLTTLRELLDGLLDLSRLDAGGVEVHINSFALDGLLTEIATAYTPVVRGKGLEFRALLHGDATVRSDRVLVGRMVRNLIENAIRYTSEGNVTLSSHQIPAGVEIRVTDTGIGIPADQLDLIFEEFHQVDTAGRRRGQGLGLGLSIVQRLSGMLDHPVSVSSEVAVGTTFTILIPSVAMIGDPAHPVEDDRLVG</sequence>
<dbReference type="NCBIfam" id="TIGR00229">
    <property type="entry name" value="sensory_box"/>
    <property type="match status" value="1"/>
</dbReference>
<comment type="catalytic activity">
    <reaction evidence="1">
        <text>ATP + protein L-histidine = ADP + protein N-phospho-L-histidine.</text>
        <dbReference type="EC" id="2.7.13.3"/>
    </reaction>
</comment>
<dbReference type="InterPro" id="IPR035965">
    <property type="entry name" value="PAS-like_dom_sf"/>
</dbReference>
<dbReference type="CDD" id="cd00082">
    <property type="entry name" value="HisKA"/>
    <property type="match status" value="1"/>
</dbReference>
<dbReference type="SMART" id="SM00091">
    <property type="entry name" value="PAS"/>
    <property type="match status" value="2"/>
</dbReference>
<feature type="domain" description="PAC" evidence="8">
    <location>
        <begin position="500"/>
        <end position="552"/>
    </location>
</feature>